<protein>
    <recommendedName>
        <fullName evidence="2">histidine kinase</fullName>
        <ecNumber evidence="2">2.7.13.3</ecNumber>
    </recommendedName>
</protein>
<feature type="transmembrane region" description="Helical" evidence="7">
    <location>
        <begin position="31"/>
        <end position="54"/>
    </location>
</feature>
<sequence>MHLGLMLIKVNGIKPPALNGYFCSVMNRRRLYLPVVLMLLAIVAVATFQVFWLVKNFREEKRELTFRTNVLFREALQRLRAEKLKLDTLGPNTKFRVAGYGAVGMMDAMRRRVLDTMMHDRKLHVMVREKSTDLIHERIPGDSISEIHVFRDGPGSGASIVRVLSRVDSLQDSISIKELTARYAQVLAREKIAIPFTVTSRKAVLPDDMPPPPFFETENEVTIGFNRPITYRVDMGNMTPFALKKIGSQIMVSLLLVGLTAFSFYLLLRTLVQQRKLTQIKNDFISNITHELKTPIATVSVAIEALRNFDALHDPGKTKEYLAISSNELQRLSFLVDKVLKLSMFEKHQVELKEEVIDLSVLVKEVVNSMKLQFEKYKAKVTVQMHGDHFEVAADRLHMTSVLFNLLDNALKYSRENPSIQVELKEEEERIVLRVTDNGIGIPVEYHKKIFDKFFRVPAGDTHNVKGYGLGLSYVAYVIQRHLGSIEVESQTGIGSQFIIKLPTAS</sequence>
<dbReference type="SMART" id="SM00387">
    <property type="entry name" value="HATPase_c"/>
    <property type="match status" value="1"/>
</dbReference>
<feature type="domain" description="Histidine kinase" evidence="8">
    <location>
        <begin position="287"/>
        <end position="506"/>
    </location>
</feature>
<dbReference type="PROSITE" id="PS50109">
    <property type="entry name" value="HIS_KIN"/>
    <property type="match status" value="1"/>
</dbReference>
<evidence type="ECO:0000313" key="10">
    <source>
        <dbReference type="Proteomes" id="UP000192276"/>
    </source>
</evidence>
<evidence type="ECO:0000313" key="9">
    <source>
        <dbReference type="EMBL" id="OQP61583.1"/>
    </source>
</evidence>
<gene>
    <name evidence="9" type="ORF">A4R26_18620</name>
</gene>
<dbReference type="GO" id="GO:0016036">
    <property type="term" value="P:cellular response to phosphate starvation"/>
    <property type="evidence" value="ECO:0007669"/>
    <property type="project" value="TreeGrafter"/>
</dbReference>
<dbReference type="EC" id="2.7.13.3" evidence="2"/>
<dbReference type="Pfam" id="PF02518">
    <property type="entry name" value="HATPase_c"/>
    <property type="match status" value="1"/>
</dbReference>
<organism evidence="9 10">
    <name type="scientific">Niastella populi</name>
    <dbReference type="NCBI Taxonomy" id="550983"/>
    <lineage>
        <taxon>Bacteria</taxon>
        <taxon>Pseudomonadati</taxon>
        <taxon>Bacteroidota</taxon>
        <taxon>Chitinophagia</taxon>
        <taxon>Chitinophagales</taxon>
        <taxon>Chitinophagaceae</taxon>
        <taxon>Niastella</taxon>
    </lineage>
</organism>
<comment type="caution">
    <text evidence="9">The sequence shown here is derived from an EMBL/GenBank/DDBJ whole genome shotgun (WGS) entry which is preliminary data.</text>
</comment>
<reference evidence="10" key="1">
    <citation type="submission" date="2016-04" db="EMBL/GenBank/DDBJ databases">
        <authorList>
            <person name="Chen L."/>
            <person name="Zhuang W."/>
            <person name="Wang G."/>
        </authorList>
    </citation>
    <scope>NUCLEOTIDE SEQUENCE [LARGE SCALE GENOMIC DNA]</scope>
    <source>
        <strain evidence="10">208</strain>
    </source>
</reference>
<comment type="catalytic activity">
    <reaction evidence="1">
        <text>ATP + protein L-histidine = ADP + protein N-phospho-L-histidine.</text>
        <dbReference type="EC" id="2.7.13.3"/>
    </reaction>
</comment>
<dbReference type="InterPro" id="IPR004358">
    <property type="entry name" value="Sig_transdc_His_kin-like_C"/>
</dbReference>
<keyword evidence="7" id="KW-0472">Membrane</keyword>
<dbReference type="InterPro" id="IPR050351">
    <property type="entry name" value="BphY/WalK/GraS-like"/>
</dbReference>
<dbReference type="Proteomes" id="UP000192276">
    <property type="component" value="Unassembled WGS sequence"/>
</dbReference>
<proteinExistence type="predicted"/>
<dbReference type="SUPFAM" id="SSF47384">
    <property type="entry name" value="Homodimeric domain of signal transducing histidine kinase"/>
    <property type="match status" value="1"/>
</dbReference>
<dbReference type="CDD" id="cd00075">
    <property type="entry name" value="HATPase"/>
    <property type="match status" value="1"/>
</dbReference>
<dbReference type="FunFam" id="3.30.565.10:FF:000006">
    <property type="entry name" value="Sensor histidine kinase WalK"/>
    <property type="match status" value="1"/>
</dbReference>
<dbReference type="SUPFAM" id="SSF55874">
    <property type="entry name" value="ATPase domain of HSP90 chaperone/DNA topoisomerase II/histidine kinase"/>
    <property type="match status" value="1"/>
</dbReference>
<dbReference type="InterPro" id="IPR036097">
    <property type="entry name" value="HisK_dim/P_sf"/>
</dbReference>
<dbReference type="CDD" id="cd00082">
    <property type="entry name" value="HisKA"/>
    <property type="match status" value="1"/>
</dbReference>
<dbReference type="Gene3D" id="1.10.287.130">
    <property type="match status" value="1"/>
</dbReference>
<accession>A0A1V9FTB2</accession>
<dbReference type="PANTHER" id="PTHR45453">
    <property type="entry name" value="PHOSPHATE REGULON SENSOR PROTEIN PHOR"/>
    <property type="match status" value="1"/>
</dbReference>
<keyword evidence="7" id="KW-1133">Transmembrane helix</keyword>
<dbReference type="PRINTS" id="PR00344">
    <property type="entry name" value="BCTRLSENSOR"/>
</dbReference>
<dbReference type="PANTHER" id="PTHR45453:SF1">
    <property type="entry name" value="PHOSPHATE REGULON SENSOR PROTEIN PHOR"/>
    <property type="match status" value="1"/>
</dbReference>
<dbReference type="SMART" id="SM00388">
    <property type="entry name" value="HisKA"/>
    <property type="match status" value="1"/>
</dbReference>
<dbReference type="Gene3D" id="3.30.565.10">
    <property type="entry name" value="Histidine kinase-like ATPase, C-terminal domain"/>
    <property type="match status" value="1"/>
</dbReference>
<dbReference type="InterPro" id="IPR005467">
    <property type="entry name" value="His_kinase_dom"/>
</dbReference>
<keyword evidence="10" id="KW-1185">Reference proteome</keyword>
<evidence type="ECO:0000256" key="7">
    <source>
        <dbReference type="SAM" id="Phobius"/>
    </source>
</evidence>
<evidence type="ECO:0000256" key="6">
    <source>
        <dbReference type="ARBA" id="ARBA00023012"/>
    </source>
</evidence>
<dbReference type="InterPro" id="IPR003661">
    <property type="entry name" value="HisK_dim/P_dom"/>
</dbReference>
<feature type="transmembrane region" description="Helical" evidence="7">
    <location>
        <begin position="250"/>
        <end position="268"/>
    </location>
</feature>
<dbReference type="EMBL" id="LWBP01000134">
    <property type="protein sequence ID" value="OQP61583.1"/>
    <property type="molecule type" value="Genomic_DNA"/>
</dbReference>
<keyword evidence="5" id="KW-0418">Kinase</keyword>
<dbReference type="AlphaFoldDB" id="A0A1V9FTB2"/>
<dbReference type="Pfam" id="PF00512">
    <property type="entry name" value="HisKA"/>
    <property type="match status" value="1"/>
</dbReference>
<evidence type="ECO:0000256" key="3">
    <source>
        <dbReference type="ARBA" id="ARBA00022553"/>
    </source>
</evidence>
<dbReference type="GO" id="GO:0005886">
    <property type="term" value="C:plasma membrane"/>
    <property type="evidence" value="ECO:0007669"/>
    <property type="project" value="TreeGrafter"/>
</dbReference>
<dbReference type="GO" id="GO:0000155">
    <property type="term" value="F:phosphorelay sensor kinase activity"/>
    <property type="evidence" value="ECO:0007669"/>
    <property type="project" value="InterPro"/>
</dbReference>
<dbReference type="OrthoDB" id="9804645at2"/>
<evidence type="ECO:0000256" key="1">
    <source>
        <dbReference type="ARBA" id="ARBA00000085"/>
    </source>
</evidence>
<keyword evidence="6" id="KW-0902">Two-component regulatory system</keyword>
<evidence type="ECO:0000259" key="8">
    <source>
        <dbReference type="PROSITE" id="PS50109"/>
    </source>
</evidence>
<evidence type="ECO:0000256" key="4">
    <source>
        <dbReference type="ARBA" id="ARBA00022679"/>
    </source>
</evidence>
<evidence type="ECO:0000256" key="5">
    <source>
        <dbReference type="ARBA" id="ARBA00022777"/>
    </source>
</evidence>
<keyword evidence="4" id="KW-0808">Transferase</keyword>
<evidence type="ECO:0000256" key="2">
    <source>
        <dbReference type="ARBA" id="ARBA00012438"/>
    </source>
</evidence>
<dbReference type="InterPro" id="IPR036890">
    <property type="entry name" value="HATPase_C_sf"/>
</dbReference>
<dbReference type="InterPro" id="IPR003594">
    <property type="entry name" value="HATPase_dom"/>
</dbReference>
<name>A0A1V9FTB2_9BACT</name>
<dbReference type="GO" id="GO:0004721">
    <property type="term" value="F:phosphoprotein phosphatase activity"/>
    <property type="evidence" value="ECO:0007669"/>
    <property type="project" value="TreeGrafter"/>
</dbReference>
<dbReference type="STRING" id="550983.A4R26_18620"/>
<keyword evidence="7" id="KW-0812">Transmembrane</keyword>
<keyword evidence="3" id="KW-0597">Phosphoprotein</keyword>